<dbReference type="Gene3D" id="1.20.1250.20">
    <property type="entry name" value="MFS general substrate transporter like domains"/>
    <property type="match status" value="1"/>
</dbReference>
<evidence type="ECO:0000256" key="6">
    <source>
        <dbReference type="ARBA" id="ARBA00023136"/>
    </source>
</evidence>
<evidence type="ECO:0000256" key="5">
    <source>
        <dbReference type="ARBA" id="ARBA00022989"/>
    </source>
</evidence>
<dbReference type="CDD" id="cd17321">
    <property type="entry name" value="MFS_MMR_MDR_like"/>
    <property type="match status" value="1"/>
</dbReference>
<feature type="transmembrane region" description="Helical" evidence="7">
    <location>
        <begin position="243"/>
        <end position="260"/>
    </location>
</feature>
<feature type="transmembrane region" description="Helical" evidence="7">
    <location>
        <begin position="371"/>
        <end position="390"/>
    </location>
</feature>
<evidence type="ECO:0000313" key="9">
    <source>
        <dbReference type="EMBL" id="WUV50054.1"/>
    </source>
</evidence>
<evidence type="ECO:0000256" key="1">
    <source>
        <dbReference type="ARBA" id="ARBA00004651"/>
    </source>
</evidence>
<protein>
    <submittedName>
        <fullName evidence="9">MFS transporter</fullName>
    </submittedName>
</protein>
<evidence type="ECO:0000256" key="2">
    <source>
        <dbReference type="ARBA" id="ARBA00022448"/>
    </source>
</evidence>
<dbReference type="InterPro" id="IPR036259">
    <property type="entry name" value="MFS_trans_sf"/>
</dbReference>
<feature type="transmembrane region" description="Helical" evidence="7">
    <location>
        <begin position="453"/>
        <end position="476"/>
    </location>
</feature>
<evidence type="ECO:0000256" key="7">
    <source>
        <dbReference type="SAM" id="Phobius"/>
    </source>
</evidence>
<dbReference type="RefSeq" id="WP_327094752.1">
    <property type="nucleotide sequence ID" value="NZ_CP109149.1"/>
</dbReference>
<feature type="transmembrane region" description="Helical" evidence="7">
    <location>
        <begin position="411"/>
        <end position="433"/>
    </location>
</feature>
<dbReference type="Gene3D" id="1.20.1720.10">
    <property type="entry name" value="Multidrug resistance protein D"/>
    <property type="match status" value="1"/>
</dbReference>
<keyword evidence="3" id="KW-1003">Cell membrane</keyword>
<dbReference type="SUPFAM" id="SSF103473">
    <property type="entry name" value="MFS general substrate transporter"/>
    <property type="match status" value="1"/>
</dbReference>
<keyword evidence="6 7" id="KW-0472">Membrane</keyword>
<feature type="transmembrane region" description="Helical" evidence="7">
    <location>
        <begin position="153"/>
        <end position="173"/>
    </location>
</feature>
<organism evidence="9 10">
    <name type="scientific">Nocardia vinacea</name>
    <dbReference type="NCBI Taxonomy" id="96468"/>
    <lineage>
        <taxon>Bacteria</taxon>
        <taxon>Bacillati</taxon>
        <taxon>Actinomycetota</taxon>
        <taxon>Actinomycetes</taxon>
        <taxon>Mycobacteriales</taxon>
        <taxon>Nocardiaceae</taxon>
        <taxon>Nocardia</taxon>
    </lineage>
</organism>
<keyword evidence="10" id="KW-1185">Reference proteome</keyword>
<evidence type="ECO:0000256" key="4">
    <source>
        <dbReference type="ARBA" id="ARBA00022692"/>
    </source>
</evidence>
<evidence type="ECO:0000256" key="3">
    <source>
        <dbReference type="ARBA" id="ARBA00022475"/>
    </source>
</evidence>
<accession>A0ABZ1Z3B9</accession>
<dbReference type="PANTHER" id="PTHR42718:SF46">
    <property type="entry name" value="BLR6921 PROTEIN"/>
    <property type="match status" value="1"/>
</dbReference>
<dbReference type="Proteomes" id="UP001432062">
    <property type="component" value="Chromosome"/>
</dbReference>
<feature type="domain" description="Major facilitator superfamily (MFS) profile" evidence="8">
    <location>
        <begin position="25"/>
        <end position="480"/>
    </location>
</feature>
<dbReference type="Pfam" id="PF07690">
    <property type="entry name" value="MFS_1"/>
    <property type="match status" value="1"/>
</dbReference>
<dbReference type="EMBL" id="CP109441">
    <property type="protein sequence ID" value="WUV50054.1"/>
    <property type="molecule type" value="Genomic_DNA"/>
</dbReference>
<evidence type="ECO:0000259" key="8">
    <source>
        <dbReference type="PROSITE" id="PS50850"/>
    </source>
</evidence>
<evidence type="ECO:0000313" key="10">
    <source>
        <dbReference type="Proteomes" id="UP001432062"/>
    </source>
</evidence>
<sequence>MTEAKERHRQVGDAPAGSDSKRWLALYVLCGGMLMIVLDATIVNVALADIQTDLGFTASGLAWVVNGYLISFGGLLMLAGRLGDLIGRRTMFLSGLAVFTLASALCGAAVNEVTLIAARFLQGIGGAMTSAVILGMIFAMFPDPREQAKAIGRYAFVASAGGAIGLLLGGFLTALDWRLIFLVNLPIGIAVGLGALKILDKDKGAGLKDGADVPGAVLITAALMLGVYTIVKPAAEYGWTDPVTLGLGAAALVLLAGFIAREATAATPLMPLKIFRSRNLSGANVIQVLTVAGMFGMFFMGSLYLKQVLGYSPIQLGTAFFPVAAIMGLLSVRYSEHLVMRFGARKVLIPGLLLILVALLWLTQAPVDGNYWIDIFGPMALFGTGAGLAFPSLMNLAMSGVEPQEAGLASGLANTTMQVGGALGLAVLATLSASKTEHLLKDGVAANVALTNGFHLAFWIGAALVVAALVAAVVVLKLVPAQPHDELDDELLLEAEVASERTAI</sequence>
<feature type="transmembrane region" description="Helical" evidence="7">
    <location>
        <begin position="91"/>
        <end position="110"/>
    </location>
</feature>
<feature type="transmembrane region" description="Helical" evidence="7">
    <location>
        <begin position="24"/>
        <end position="48"/>
    </location>
</feature>
<proteinExistence type="predicted"/>
<keyword evidence="5 7" id="KW-1133">Transmembrane helix</keyword>
<feature type="transmembrane region" description="Helical" evidence="7">
    <location>
        <begin position="179"/>
        <end position="199"/>
    </location>
</feature>
<feature type="transmembrane region" description="Helical" evidence="7">
    <location>
        <begin position="281"/>
        <end position="304"/>
    </location>
</feature>
<dbReference type="InterPro" id="IPR004638">
    <property type="entry name" value="EmrB-like"/>
</dbReference>
<dbReference type="InterPro" id="IPR020846">
    <property type="entry name" value="MFS_dom"/>
</dbReference>
<comment type="subcellular location">
    <subcellularLocation>
        <location evidence="1">Cell membrane</location>
        <topology evidence="1">Multi-pass membrane protein</topology>
    </subcellularLocation>
</comment>
<name>A0ABZ1Z3B9_9NOCA</name>
<feature type="transmembrane region" description="Helical" evidence="7">
    <location>
        <begin position="347"/>
        <end position="365"/>
    </location>
</feature>
<dbReference type="PROSITE" id="PS50850">
    <property type="entry name" value="MFS"/>
    <property type="match status" value="1"/>
</dbReference>
<gene>
    <name evidence="9" type="ORF">OG563_18775</name>
</gene>
<keyword evidence="4 7" id="KW-0812">Transmembrane</keyword>
<dbReference type="PANTHER" id="PTHR42718">
    <property type="entry name" value="MAJOR FACILITATOR SUPERFAMILY MULTIDRUG TRANSPORTER MFSC"/>
    <property type="match status" value="1"/>
</dbReference>
<feature type="transmembrane region" description="Helical" evidence="7">
    <location>
        <begin position="60"/>
        <end position="79"/>
    </location>
</feature>
<feature type="transmembrane region" description="Helical" evidence="7">
    <location>
        <begin position="316"/>
        <end position="335"/>
    </location>
</feature>
<dbReference type="NCBIfam" id="TIGR00711">
    <property type="entry name" value="efflux_EmrB"/>
    <property type="match status" value="1"/>
</dbReference>
<feature type="transmembrane region" description="Helical" evidence="7">
    <location>
        <begin position="116"/>
        <end position="141"/>
    </location>
</feature>
<dbReference type="InterPro" id="IPR011701">
    <property type="entry name" value="MFS"/>
</dbReference>
<reference evidence="9" key="1">
    <citation type="submission" date="2022-10" db="EMBL/GenBank/DDBJ databases">
        <title>The complete genomes of actinobacterial strains from the NBC collection.</title>
        <authorList>
            <person name="Joergensen T.S."/>
            <person name="Alvarez Arevalo M."/>
            <person name="Sterndorff E.B."/>
            <person name="Faurdal D."/>
            <person name="Vuksanovic O."/>
            <person name="Mourched A.-S."/>
            <person name="Charusanti P."/>
            <person name="Shaw S."/>
            <person name="Blin K."/>
            <person name="Weber T."/>
        </authorList>
    </citation>
    <scope>NUCLEOTIDE SEQUENCE</scope>
    <source>
        <strain evidence="9">NBC_01482</strain>
    </source>
</reference>
<keyword evidence="2" id="KW-0813">Transport</keyword>
<feature type="transmembrane region" description="Helical" evidence="7">
    <location>
        <begin position="211"/>
        <end position="231"/>
    </location>
</feature>